<evidence type="ECO:0000313" key="2">
    <source>
        <dbReference type="Proteomes" id="UP000076798"/>
    </source>
</evidence>
<protein>
    <submittedName>
        <fullName evidence="1">Uncharacterized protein</fullName>
    </submittedName>
</protein>
<evidence type="ECO:0000313" key="1">
    <source>
        <dbReference type="EMBL" id="KZT37106.1"/>
    </source>
</evidence>
<sequence>MYQKTLNTRAPSNCSLNLFVAGCIRVPEQKPERLLKTATTSTTKKHDIITYHALQAYQNSKLDLFKGHSKGLKRSSTSHCTPEIKRQH</sequence>
<keyword evidence="2" id="KW-1185">Reference proteome</keyword>
<dbReference type="Proteomes" id="UP000076798">
    <property type="component" value="Unassembled WGS sequence"/>
</dbReference>
<name>A0A166C5R6_9AGAM</name>
<organism evidence="1 2">
    <name type="scientific">Sistotremastrum suecicum HHB10207 ss-3</name>
    <dbReference type="NCBI Taxonomy" id="1314776"/>
    <lineage>
        <taxon>Eukaryota</taxon>
        <taxon>Fungi</taxon>
        <taxon>Dikarya</taxon>
        <taxon>Basidiomycota</taxon>
        <taxon>Agaricomycotina</taxon>
        <taxon>Agaricomycetes</taxon>
        <taxon>Sistotremastrales</taxon>
        <taxon>Sistotremastraceae</taxon>
        <taxon>Sistotremastrum</taxon>
    </lineage>
</organism>
<dbReference type="PROSITE" id="PS51257">
    <property type="entry name" value="PROKAR_LIPOPROTEIN"/>
    <property type="match status" value="1"/>
</dbReference>
<dbReference type="AlphaFoldDB" id="A0A166C5R6"/>
<accession>A0A166C5R6</accession>
<proteinExistence type="predicted"/>
<reference evidence="1 2" key="1">
    <citation type="journal article" date="2016" name="Mol. Biol. Evol.">
        <title>Comparative Genomics of Early-Diverging Mushroom-Forming Fungi Provides Insights into the Origins of Lignocellulose Decay Capabilities.</title>
        <authorList>
            <person name="Nagy L.G."/>
            <person name="Riley R."/>
            <person name="Tritt A."/>
            <person name="Adam C."/>
            <person name="Daum C."/>
            <person name="Floudas D."/>
            <person name="Sun H."/>
            <person name="Yadav J.S."/>
            <person name="Pangilinan J."/>
            <person name="Larsson K.H."/>
            <person name="Matsuura K."/>
            <person name="Barry K."/>
            <person name="Labutti K."/>
            <person name="Kuo R."/>
            <person name="Ohm R.A."/>
            <person name="Bhattacharya S.S."/>
            <person name="Shirouzu T."/>
            <person name="Yoshinaga Y."/>
            <person name="Martin F.M."/>
            <person name="Grigoriev I.V."/>
            <person name="Hibbett D.S."/>
        </authorList>
    </citation>
    <scope>NUCLEOTIDE SEQUENCE [LARGE SCALE GENOMIC DNA]</scope>
    <source>
        <strain evidence="1 2">HHB10207 ss-3</strain>
    </source>
</reference>
<gene>
    <name evidence="1" type="ORF">SISSUDRAFT_1048947</name>
</gene>
<dbReference type="EMBL" id="KV428091">
    <property type="protein sequence ID" value="KZT37106.1"/>
    <property type="molecule type" value="Genomic_DNA"/>
</dbReference>